<evidence type="ECO:0000313" key="1">
    <source>
        <dbReference type="EMBL" id="HGW91195.1"/>
    </source>
</evidence>
<organism evidence="1">
    <name type="scientific">candidate division WOR-3 bacterium</name>
    <dbReference type="NCBI Taxonomy" id="2052148"/>
    <lineage>
        <taxon>Bacteria</taxon>
        <taxon>Bacteria division WOR-3</taxon>
    </lineage>
</organism>
<dbReference type="Gene3D" id="2.60.40.10">
    <property type="entry name" value="Immunoglobulins"/>
    <property type="match status" value="1"/>
</dbReference>
<dbReference type="InterPro" id="IPR013783">
    <property type="entry name" value="Ig-like_fold"/>
</dbReference>
<dbReference type="AlphaFoldDB" id="A0A7C4U7K1"/>
<dbReference type="Pfam" id="PF17957">
    <property type="entry name" value="Big_7"/>
    <property type="match status" value="1"/>
</dbReference>
<dbReference type="EMBL" id="DTHG01000018">
    <property type="protein sequence ID" value="HGW91195.1"/>
    <property type="molecule type" value="Genomic_DNA"/>
</dbReference>
<comment type="caution">
    <text evidence="1">The sequence shown here is derived from an EMBL/GenBank/DDBJ whole genome shotgun (WGS) entry which is preliminary data.</text>
</comment>
<dbReference type="PROSITE" id="PS51257">
    <property type="entry name" value="PROKAR_LIPOPROTEIN"/>
    <property type="match status" value="1"/>
</dbReference>
<accession>A0A7C4U7K1</accession>
<sequence>MKNFIKFVFLITIILFPFISGCKKDTEPPEVEIVSPQNNANVYGVVEIEADVSDNVGVSDVKFYIDDVKVFTDNKEPYKYSWNTDILTDSSYHTIFVIATDVNNNEGYSDTISVRIVRPDQGILKWTFTMGDVVRSSPAIGSDGTIYVGSDDYKLYAIYGSGTLANTPWPMFHHDLKHTGRVGGGFRR</sequence>
<name>A0A7C4U7K1_UNCW3</name>
<proteinExistence type="predicted"/>
<gene>
    <name evidence="1" type="ORF">ENV67_01465</name>
</gene>
<reference evidence="1" key="1">
    <citation type="journal article" date="2020" name="mSystems">
        <title>Genome- and Community-Level Interaction Insights into Carbon Utilization and Element Cycling Functions of Hydrothermarchaeota in Hydrothermal Sediment.</title>
        <authorList>
            <person name="Zhou Z."/>
            <person name="Liu Y."/>
            <person name="Xu W."/>
            <person name="Pan J."/>
            <person name="Luo Z.H."/>
            <person name="Li M."/>
        </authorList>
    </citation>
    <scope>NUCLEOTIDE SEQUENCE [LARGE SCALE GENOMIC DNA]</scope>
    <source>
        <strain evidence="1">SpSt-780</strain>
    </source>
</reference>
<protein>
    <submittedName>
        <fullName evidence="1">Uncharacterized protein</fullName>
    </submittedName>
</protein>